<gene>
    <name evidence="5 6" type="primary">rpmG</name>
    <name evidence="6" type="ORF">SHELI_v1c00330</name>
</gene>
<keyword evidence="3 5" id="KW-0687">Ribonucleoprotein</keyword>
<sequence length="53" mass="6196">MSIVSKKKALLVCEECLSRNYTLHKSTLSQRERLVIKKFCNTCNARTIHKESR</sequence>
<dbReference type="GO" id="GO:0003735">
    <property type="term" value="F:structural constituent of ribosome"/>
    <property type="evidence" value="ECO:0007669"/>
    <property type="project" value="InterPro"/>
</dbReference>
<evidence type="ECO:0000256" key="2">
    <source>
        <dbReference type="ARBA" id="ARBA00022980"/>
    </source>
</evidence>
<dbReference type="NCBIfam" id="NF001764">
    <property type="entry name" value="PRK00504.1"/>
    <property type="match status" value="1"/>
</dbReference>
<dbReference type="NCBIfam" id="TIGR01023">
    <property type="entry name" value="rpmG_bact"/>
    <property type="match status" value="1"/>
</dbReference>
<dbReference type="GO" id="GO:0005840">
    <property type="term" value="C:ribosome"/>
    <property type="evidence" value="ECO:0007669"/>
    <property type="project" value="UniProtKB-KW"/>
</dbReference>
<dbReference type="GO" id="GO:1990904">
    <property type="term" value="C:ribonucleoprotein complex"/>
    <property type="evidence" value="ECO:0007669"/>
    <property type="project" value="UniProtKB-KW"/>
</dbReference>
<dbReference type="OrthoDB" id="197660at2"/>
<dbReference type="InterPro" id="IPR038584">
    <property type="entry name" value="Ribosomal_bL33_sf"/>
</dbReference>
<accession>A0A1B3SJ84</accession>
<evidence type="ECO:0000313" key="7">
    <source>
        <dbReference type="Proteomes" id="UP000094378"/>
    </source>
</evidence>
<dbReference type="GO" id="GO:0006412">
    <property type="term" value="P:translation"/>
    <property type="evidence" value="ECO:0007669"/>
    <property type="project" value="UniProtKB-UniRule"/>
</dbReference>
<proteinExistence type="inferred from homology"/>
<keyword evidence="2 5" id="KW-0689">Ribosomal protein</keyword>
<evidence type="ECO:0000256" key="3">
    <source>
        <dbReference type="ARBA" id="ARBA00023274"/>
    </source>
</evidence>
<dbReference type="Gene3D" id="2.20.28.120">
    <property type="entry name" value="Ribosomal protein L33"/>
    <property type="match status" value="1"/>
</dbReference>
<reference evidence="6 7" key="1">
    <citation type="submission" date="2016-08" db="EMBL/GenBank/DDBJ databases">
        <title>Complete genome sequence of Spiroplasma helicoides TABS-2 (DSM 22551).</title>
        <authorList>
            <person name="Shen W.-Y."/>
            <person name="Lo W.-S."/>
            <person name="Lai Y.-C."/>
            <person name="Kuo C.-H."/>
        </authorList>
    </citation>
    <scope>NUCLEOTIDE SEQUENCE [LARGE SCALE GENOMIC DNA]</scope>
    <source>
        <strain evidence="6 7">TABS-2</strain>
    </source>
</reference>
<dbReference type="InterPro" id="IPR011332">
    <property type="entry name" value="Ribosomal_zn-bd"/>
</dbReference>
<dbReference type="Proteomes" id="UP000094378">
    <property type="component" value="Chromosome"/>
</dbReference>
<evidence type="ECO:0000256" key="5">
    <source>
        <dbReference type="HAMAP-Rule" id="MF_00294"/>
    </source>
</evidence>
<comment type="similarity">
    <text evidence="1 5">Belongs to the bacterial ribosomal protein bL33 family.</text>
</comment>
<dbReference type="STRING" id="216938.SHELI_v1c00330"/>
<dbReference type="InterPro" id="IPR001705">
    <property type="entry name" value="Ribosomal_bL33"/>
</dbReference>
<dbReference type="EMBL" id="CP017015">
    <property type="protein sequence ID" value="AOG59988.1"/>
    <property type="molecule type" value="Genomic_DNA"/>
</dbReference>
<dbReference type="HAMAP" id="MF_00294">
    <property type="entry name" value="Ribosomal_bL33"/>
    <property type="match status" value="1"/>
</dbReference>
<evidence type="ECO:0000256" key="1">
    <source>
        <dbReference type="ARBA" id="ARBA00007596"/>
    </source>
</evidence>
<dbReference type="Pfam" id="PF00471">
    <property type="entry name" value="Ribosomal_L33"/>
    <property type="match status" value="1"/>
</dbReference>
<dbReference type="KEGG" id="shj:SHELI_v1c00330"/>
<dbReference type="GO" id="GO:0005737">
    <property type="term" value="C:cytoplasm"/>
    <property type="evidence" value="ECO:0007669"/>
    <property type="project" value="UniProtKB-ARBA"/>
</dbReference>
<evidence type="ECO:0000313" key="6">
    <source>
        <dbReference type="EMBL" id="AOG59988.1"/>
    </source>
</evidence>
<organism evidence="6 7">
    <name type="scientific">Spiroplasma helicoides</name>
    <dbReference type="NCBI Taxonomy" id="216938"/>
    <lineage>
        <taxon>Bacteria</taxon>
        <taxon>Bacillati</taxon>
        <taxon>Mycoplasmatota</taxon>
        <taxon>Mollicutes</taxon>
        <taxon>Entomoplasmatales</taxon>
        <taxon>Spiroplasmataceae</taxon>
        <taxon>Spiroplasma</taxon>
    </lineage>
</organism>
<dbReference type="AlphaFoldDB" id="A0A1B3SJ84"/>
<keyword evidence="7" id="KW-1185">Reference proteome</keyword>
<protein>
    <recommendedName>
        <fullName evidence="4 5">Large ribosomal subunit protein bL33</fullName>
    </recommendedName>
</protein>
<name>A0A1B3SJ84_9MOLU</name>
<dbReference type="RefSeq" id="WP_084449210.1">
    <property type="nucleotide sequence ID" value="NZ_CP017015.1"/>
</dbReference>
<evidence type="ECO:0000256" key="4">
    <source>
        <dbReference type="ARBA" id="ARBA00035176"/>
    </source>
</evidence>
<dbReference type="SUPFAM" id="SSF57829">
    <property type="entry name" value="Zn-binding ribosomal proteins"/>
    <property type="match status" value="1"/>
</dbReference>